<comment type="caution">
    <text evidence="1">The sequence shown here is derived from an EMBL/GenBank/DDBJ whole genome shotgun (WGS) entry which is preliminary data.</text>
</comment>
<reference evidence="1" key="1">
    <citation type="submission" date="2021-02" db="EMBL/GenBank/DDBJ databases">
        <authorList>
            <person name="Nowell W R."/>
        </authorList>
    </citation>
    <scope>NUCLEOTIDE SEQUENCE</scope>
</reference>
<dbReference type="Proteomes" id="UP000676336">
    <property type="component" value="Unassembled WGS sequence"/>
</dbReference>
<name>A0A8S2TLE9_9BILA</name>
<evidence type="ECO:0000313" key="1">
    <source>
        <dbReference type="EMBL" id="CAF4292359.1"/>
    </source>
</evidence>
<organism evidence="1 2">
    <name type="scientific">Rotaria magnacalcarata</name>
    <dbReference type="NCBI Taxonomy" id="392030"/>
    <lineage>
        <taxon>Eukaryota</taxon>
        <taxon>Metazoa</taxon>
        <taxon>Spiralia</taxon>
        <taxon>Gnathifera</taxon>
        <taxon>Rotifera</taxon>
        <taxon>Eurotatoria</taxon>
        <taxon>Bdelloidea</taxon>
        <taxon>Philodinida</taxon>
        <taxon>Philodinidae</taxon>
        <taxon>Rotaria</taxon>
    </lineage>
</organism>
<evidence type="ECO:0000313" key="2">
    <source>
        <dbReference type="Proteomes" id="UP000676336"/>
    </source>
</evidence>
<dbReference type="EMBL" id="CAJOBI010034689">
    <property type="protein sequence ID" value="CAF4292359.1"/>
    <property type="molecule type" value="Genomic_DNA"/>
</dbReference>
<sequence length="84" mass="9480">SVLSNALKNPNLLDHWDFFETRPSRLFEYIAIFNRLFVVAGGMHEPLVNAEWPWAMNFGSLGVLLAQKLFASIDGPDGEYSHLS</sequence>
<proteinExistence type="predicted"/>
<dbReference type="InterPro" id="IPR024079">
    <property type="entry name" value="MetalloPept_cat_dom_sf"/>
</dbReference>
<dbReference type="AlphaFoldDB" id="A0A8S2TLE9"/>
<feature type="non-terminal residue" evidence="1">
    <location>
        <position position="1"/>
    </location>
</feature>
<gene>
    <name evidence="1" type="ORF">SMN809_LOCUS25728</name>
</gene>
<dbReference type="GO" id="GO:0008237">
    <property type="term" value="F:metallopeptidase activity"/>
    <property type="evidence" value="ECO:0007669"/>
    <property type="project" value="InterPro"/>
</dbReference>
<dbReference type="Gene3D" id="3.40.390.10">
    <property type="entry name" value="Collagenase (Catalytic Domain)"/>
    <property type="match status" value="1"/>
</dbReference>
<accession>A0A8S2TLE9</accession>
<protein>
    <submittedName>
        <fullName evidence="1">Uncharacterized protein</fullName>
    </submittedName>
</protein>